<dbReference type="GO" id="GO:0000976">
    <property type="term" value="F:transcription cis-regulatory region binding"/>
    <property type="evidence" value="ECO:0007669"/>
    <property type="project" value="TreeGrafter"/>
</dbReference>
<keyword evidence="7" id="KW-1185">Reference proteome</keyword>
<dbReference type="InterPro" id="IPR046335">
    <property type="entry name" value="LacI/GalR-like_sensor"/>
</dbReference>
<dbReference type="EMBL" id="CP046244">
    <property type="protein sequence ID" value="QGP91104.1"/>
    <property type="molecule type" value="Genomic_DNA"/>
</dbReference>
<keyword evidence="2" id="KW-0805">Transcription regulation</keyword>
<dbReference type="PANTHER" id="PTHR30146">
    <property type="entry name" value="LACI-RELATED TRANSCRIPTIONAL REPRESSOR"/>
    <property type="match status" value="1"/>
</dbReference>
<proteinExistence type="predicted"/>
<reference evidence="6 7" key="1">
    <citation type="submission" date="2019-11" db="EMBL/GenBank/DDBJ databases">
        <title>Genome sequence of Moorella glycerini DSM11254.</title>
        <authorList>
            <person name="Poehlein A."/>
            <person name="Boeer T."/>
            <person name="Daniel R."/>
        </authorList>
    </citation>
    <scope>NUCLEOTIDE SEQUENCE [LARGE SCALE GENOMIC DNA]</scope>
    <source>
        <strain evidence="6 7">DSM 11254</strain>
    </source>
</reference>
<keyword evidence="1" id="KW-0678">Repressor</keyword>
<evidence type="ECO:0000256" key="3">
    <source>
        <dbReference type="ARBA" id="ARBA00023125"/>
    </source>
</evidence>
<evidence type="ECO:0000256" key="4">
    <source>
        <dbReference type="ARBA" id="ARBA00023163"/>
    </source>
</evidence>
<feature type="domain" description="HTH lacI-type" evidence="5">
    <location>
        <begin position="13"/>
        <end position="65"/>
    </location>
</feature>
<sequence>MYYTGVKSLNIDIKSIAAKAGVSVATVSRALNRPEMVRPATREKILALVEDLGYKPNPLARGLATGKTNQIALVVPTLNNSFFGQLAEGSQNFLISQGYSLVIFSSQGYAEKELTIIKNLDQRQVDGLILSGSGFFPSDYQPILEQIKVPAVLVEHLPDDPHLSSVYIDDRAGTTMAIQFLISRGHRQIGVIAGNPRMVTTCRRLQTVKYVLKEAGIPLTKKQVAYGDYALLESGANALLTLITKNSNPPTAIFAFNDILAIGALKAAQQLGIKIPADLAIIGFDDIPSAAFCTPSLSTIHSPSLELGRQAARLLLEQLNQENAPVKKVLLPVELVLRESC</sequence>
<dbReference type="InterPro" id="IPR010982">
    <property type="entry name" value="Lambda_DNA-bd_dom_sf"/>
</dbReference>
<dbReference type="InterPro" id="IPR000843">
    <property type="entry name" value="HTH_LacI"/>
</dbReference>
<dbReference type="Proteomes" id="UP000425916">
    <property type="component" value="Chromosome"/>
</dbReference>
<dbReference type="Gene3D" id="1.10.260.40">
    <property type="entry name" value="lambda repressor-like DNA-binding domains"/>
    <property type="match status" value="1"/>
</dbReference>
<dbReference type="Gene3D" id="3.40.50.2300">
    <property type="match status" value="2"/>
</dbReference>
<dbReference type="OrthoDB" id="9784962at2"/>
<dbReference type="AlphaFoldDB" id="A0A6I5ZMI4"/>
<name>A0A6I5ZMI4_9FIRM</name>
<evidence type="ECO:0000259" key="5">
    <source>
        <dbReference type="PROSITE" id="PS50932"/>
    </source>
</evidence>
<evidence type="ECO:0000313" key="7">
    <source>
        <dbReference type="Proteomes" id="UP000425916"/>
    </source>
</evidence>
<organism evidence="6 7">
    <name type="scientific">Neomoorella glycerini</name>
    <dbReference type="NCBI Taxonomy" id="55779"/>
    <lineage>
        <taxon>Bacteria</taxon>
        <taxon>Bacillati</taxon>
        <taxon>Bacillota</taxon>
        <taxon>Clostridia</taxon>
        <taxon>Neomoorellales</taxon>
        <taxon>Neomoorellaceae</taxon>
        <taxon>Neomoorella</taxon>
    </lineage>
</organism>
<evidence type="ECO:0000256" key="2">
    <source>
        <dbReference type="ARBA" id="ARBA00023015"/>
    </source>
</evidence>
<protein>
    <submittedName>
        <fullName evidence="6">Catabolite control protein A</fullName>
    </submittedName>
</protein>
<keyword evidence="4" id="KW-0804">Transcription</keyword>
<dbReference type="GO" id="GO:0003700">
    <property type="term" value="F:DNA-binding transcription factor activity"/>
    <property type="evidence" value="ECO:0007669"/>
    <property type="project" value="TreeGrafter"/>
</dbReference>
<dbReference type="Pfam" id="PF00356">
    <property type="entry name" value="LacI"/>
    <property type="match status" value="1"/>
</dbReference>
<dbReference type="InterPro" id="IPR028082">
    <property type="entry name" value="Peripla_BP_I"/>
</dbReference>
<dbReference type="CDD" id="cd01392">
    <property type="entry name" value="HTH_LacI"/>
    <property type="match status" value="1"/>
</dbReference>
<keyword evidence="3" id="KW-0238">DNA-binding</keyword>
<dbReference type="PANTHER" id="PTHR30146:SF148">
    <property type="entry name" value="HTH-TYPE TRANSCRIPTIONAL REPRESSOR PURR-RELATED"/>
    <property type="match status" value="1"/>
</dbReference>
<dbReference type="PROSITE" id="PS50932">
    <property type="entry name" value="HTH_LACI_2"/>
    <property type="match status" value="1"/>
</dbReference>
<dbReference type="SUPFAM" id="SSF53822">
    <property type="entry name" value="Periplasmic binding protein-like I"/>
    <property type="match status" value="1"/>
</dbReference>
<accession>A0A6I5ZMI4</accession>
<dbReference type="SUPFAM" id="SSF47413">
    <property type="entry name" value="lambda repressor-like DNA-binding domains"/>
    <property type="match status" value="1"/>
</dbReference>
<dbReference type="Pfam" id="PF13377">
    <property type="entry name" value="Peripla_BP_3"/>
    <property type="match status" value="1"/>
</dbReference>
<evidence type="ECO:0000256" key="1">
    <source>
        <dbReference type="ARBA" id="ARBA00022491"/>
    </source>
</evidence>
<evidence type="ECO:0000313" key="6">
    <source>
        <dbReference type="EMBL" id="QGP91104.1"/>
    </source>
</evidence>
<gene>
    <name evidence="6" type="primary">ccpA_1</name>
    <name evidence="6" type="ORF">MGLY_04280</name>
</gene>
<dbReference type="CDD" id="cd06267">
    <property type="entry name" value="PBP1_LacI_sugar_binding-like"/>
    <property type="match status" value="1"/>
</dbReference>
<dbReference type="SMART" id="SM00354">
    <property type="entry name" value="HTH_LACI"/>
    <property type="match status" value="1"/>
</dbReference>